<evidence type="ECO:0000313" key="7">
    <source>
        <dbReference type="Proteomes" id="UP001611383"/>
    </source>
</evidence>
<keyword evidence="1" id="KW-0805">Transcription regulation</keyword>
<dbReference type="PROSITE" id="PS01124">
    <property type="entry name" value="HTH_ARAC_FAMILY_2"/>
    <property type="match status" value="1"/>
</dbReference>
<evidence type="ECO:0000256" key="3">
    <source>
        <dbReference type="ARBA" id="ARBA00023163"/>
    </source>
</evidence>
<dbReference type="InterPro" id="IPR009057">
    <property type="entry name" value="Homeodomain-like_sf"/>
</dbReference>
<dbReference type="InterPro" id="IPR020449">
    <property type="entry name" value="Tscrpt_reg_AraC-type_HTH"/>
</dbReference>
<evidence type="ECO:0000259" key="5">
    <source>
        <dbReference type="PROSITE" id="PS01124"/>
    </source>
</evidence>
<dbReference type="SMART" id="SM00342">
    <property type="entry name" value="HTH_ARAC"/>
    <property type="match status" value="1"/>
</dbReference>
<organism evidence="6 7">
    <name type="scientific">Archangium minus</name>
    <dbReference type="NCBI Taxonomy" id="83450"/>
    <lineage>
        <taxon>Bacteria</taxon>
        <taxon>Pseudomonadati</taxon>
        <taxon>Myxococcota</taxon>
        <taxon>Myxococcia</taxon>
        <taxon>Myxococcales</taxon>
        <taxon>Cystobacterineae</taxon>
        <taxon>Archangiaceae</taxon>
        <taxon>Archangium</taxon>
    </lineage>
</organism>
<evidence type="ECO:0000256" key="4">
    <source>
        <dbReference type="SAM" id="MobiDB-lite"/>
    </source>
</evidence>
<dbReference type="Pfam" id="PF12833">
    <property type="entry name" value="HTH_18"/>
    <property type="match status" value="1"/>
</dbReference>
<dbReference type="Gene3D" id="1.10.10.60">
    <property type="entry name" value="Homeodomain-like"/>
    <property type="match status" value="1"/>
</dbReference>
<protein>
    <submittedName>
        <fullName evidence="6">AraC family transcriptional regulator</fullName>
    </submittedName>
</protein>
<dbReference type="EMBL" id="CP043494">
    <property type="protein sequence ID" value="WNG48095.1"/>
    <property type="molecule type" value="Genomic_DNA"/>
</dbReference>
<evidence type="ECO:0000256" key="1">
    <source>
        <dbReference type="ARBA" id="ARBA00023015"/>
    </source>
</evidence>
<feature type="region of interest" description="Disordered" evidence="4">
    <location>
        <begin position="1"/>
        <end position="23"/>
    </location>
</feature>
<accession>A0ABY9WY81</accession>
<dbReference type="SUPFAM" id="SSF46689">
    <property type="entry name" value="Homeodomain-like"/>
    <property type="match status" value="1"/>
</dbReference>
<dbReference type="PANTHER" id="PTHR47894:SF1">
    <property type="entry name" value="HTH-TYPE TRANSCRIPTIONAL REGULATOR VQSM"/>
    <property type="match status" value="1"/>
</dbReference>
<keyword evidence="3" id="KW-0804">Transcription</keyword>
<dbReference type="PANTHER" id="PTHR47894">
    <property type="entry name" value="HTH-TYPE TRANSCRIPTIONAL REGULATOR GADX"/>
    <property type="match status" value="1"/>
</dbReference>
<keyword evidence="7" id="KW-1185">Reference proteome</keyword>
<name>A0ABY9WY81_9BACT</name>
<dbReference type="InterPro" id="IPR032687">
    <property type="entry name" value="AraC-type_N"/>
</dbReference>
<gene>
    <name evidence="6" type="ORF">F0U60_31105</name>
</gene>
<feature type="domain" description="HTH araC/xylS-type" evidence="5">
    <location>
        <begin position="279"/>
        <end position="377"/>
    </location>
</feature>
<evidence type="ECO:0000256" key="2">
    <source>
        <dbReference type="ARBA" id="ARBA00023125"/>
    </source>
</evidence>
<dbReference type="PRINTS" id="PR00032">
    <property type="entry name" value="HTHARAC"/>
</dbReference>
<dbReference type="Proteomes" id="UP001611383">
    <property type="component" value="Chromosome"/>
</dbReference>
<dbReference type="Pfam" id="PF12625">
    <property type="entry name" value="Arabinose_bd"/>
    <property type="match status" value="1"/>
</dbReference>
<sequence>MKVHTGARSNDDPRRQRIGPAGQVEGAAGGLTVAYAPRPMSRQRASLTVTSLLLASHIEIARKHGVPLDDLYAAHHVDPAHLRDPEARVPLALAYDIWREMGRLGKPHLGLRLAAEYDLKMFDVVGYVVESARTVGEALAAGIRYQRLLFSFQSLSLVIDGDEARFIILPPRASTGGSMPGELEDFILGGMLTRLRRLAGVAVVPHSVRLRHLPPGDTRAYRQFFGVEPEFGAEVNELAFDGSLLNRPVHGADPLLHRVVARHADELLARAPSGLRFVDEVRRQILQSLRLGVPTAPDVARGLSLSTRSLARRLADEGTSLSALIDEVRRELALAQLQQTDRKTIDIAFMLGFSEVSAFHRAFRRWTGTTPAEFRRAHAAG</sequence>
<keyword evidence="2" id="KW-0238">DNA-binding</keyword>
<evidence type="ECO:0000313" key="6">
    <source>
        <dbReference type="EMBL" id="WNG48095.1"/>
    </source>
</evidence>
<dbReference type="InterPro" id="IPR018060">
    <property type="entry name" value="HTH_AraC"/>
</dbReference>
<reference evidence="6 7" key="1">
    <citation type="submission" date="2019-08" db="EMBL/GenBank/DDBJ databases">
        <title>Archangium and Cystobacter genomes.</title>
        <authorList>
            <person name="Chen I.-C.K."/>
            <person name="Wielgoss S."/>
        </authorList>
    </citation>
    <scope>NUCLEOTIDE SEQUENCE [LARGE SCALE GENOMIC DNA]</scope>
    <source>
        <strain evidence="6 7">Cbm 6</strain>
    </source>
</reference>
<proteinExistence type="predicted"/>